<evidence type="ECO:0000256" key="1">
    <source>
        <dbReference type="ARBA" id="ARBA00004141"/>
    </source>
</evidence>
<feature type="transmembrane region" description="Helical" evidence="5">
    <location>
        <begin position="97"/>
        <end position="115"/>
    </location>
</feature>
<dbReference type="EMBL" id="JBGXBU010000013">
    <property type="protein sequence ID" value="MFM4895008.1"/>
    <property type="molecule type" value="Genomic_DNA"/>
</dbReference>
<accession>A0ABW9GXL4</accession>
<feature type="transmembrane region" description="Helical" evidence="5">
    <location>
        <begin position="41"/>
        <end position="57"/>
    </location>
</feature>
<keyword evidence="7" id="KW-0436">Ligase</keyword>
<dbReference type="Pfam" id="PF04932">
    <property type="entry name" value="Wzy_C"/>
    <property type="match status" value="1"/>
</dbReference>
<protein>
    <submittedName>
        <fullName evidence="7">O-antigen ligase family protein</fullName>
    </submittedName>
</protein>
<feature type="transmembrane region" description="Helical" evidence="5">
    <location>
        <begin position="217"/>
        <end position="235"/>
    </location>
</feature>
<keyword evidence="4 5" id="KW-0472">Membrane</keyword>
<evidence type="ECO:0000256" key="4">
    <source>
        <dbReference type="ARBA" id="ARBA00023136"/>
    </source>
</evidence>
<keyword evidence="2 5" id="KW-0812">Transmembrane</keyword>
<feature type="transmembrane region" description="Helical" evidence="5">
    <location>
        <begin position="349"/>
        <end position="366"/>
    </location>
</feature>
<evidence type="ECO:0000256" key="5">
    <source>
        <dbReference type="SAM" id="Phobius"/>
    </source>
</evidence>
<evidence type="ECO:0000259" key="6">
    <source>
        <dbReference type="Pfam" id="PF04932"/>
    </source>
</evidence>
<feature type="domain" description="O-antigen ligase-related" evidence="6">
    <location>
        <begin position="201"/>
        <end position="360"/>
    </location>
</feature>
<feature type="transmembrane region" description="Helical" evidence="5">
    <location>
        <begin position="240"/>
        <end position="258"/>
    </location>
</feature>
<feature type="transmembrane region" description="Helical" evidence="5">
    <location>
        <begin position="69"/>
        <end position="91"/>
    </location>
</feature>
<dbReference type="InterPro" id="IPR007016">
    <property type="entry name" value="O-antigen_ligase-rel_domated"/>
</dbReference>
<feature type="transmembrane region" description="Helical" evidence="5">
    <location>
        <begin position="122"/>
        <end position="145"/>
    </location>
</feature>
<feature type="transmembrane region" description="Helical" evidence="5">
    <location>
        <begin position="403"/>
        <end position="425"/>
    </location>
</feature>
<keyword evidence="8" id="KW-1185">Reference proteome</keyword>
<dbReference type="Proteomes" id="UP001630969">
    <property type="component" value="Unassembled WGS sequence"/>
</dbReference>
<gene>
    <name evidence="7" type="ORF">ACEUDJ_19380</name>
</gene>
<evidence type="ECO:0000313" key="7">
    <source>
        <dbReference type="EMBL" id="MFM4895008.1"/>
    </source>
</evidence>
<name>A0ABW9GXL4_9GAMM</name>
<feature type="transmembrane region" description="Helical" evidence="5">
    <location>
        <begin position="165"/>
        <end position="184"/>
    </location>
</feature>
<dbReference type="PANTHER" id="PTHR37422:SF13">
    <property type="entry name" value="LIPOPOLYSACCHARIDE BIOSYNTHESIS PROTEIN PA4999-RELATED"/>
    <property type="match status" value="1"/>
</dbReference>
<comment type="subcellular location">
    <subcellularLocation>
        <location evidence="1">Membrane</location>
        <topology evidence="1">Multi-pass membrane protein</topology>
    </subcellularLocation>
</comment>
<evidence type="ECO:0000256" key="2">
    <source>
        <dbReference type="ARBA" id="ARBA00022692"/>
    </source>
</evidence>
<dbReference type="InterPro" id="IPR051533">
    <property type="entry name" value="WaaL-like"/>
</dbReference>
<dbReference type="GeneID" id="97222307"/>
<sequence>MDAGWSGVEGDGISPYLRGLGVACLLTYALCRIWFGGVGKAMEVGFLAMTLLLMLTSHRRMALDTYFKFVLLAVLVQLIPWCLGMLAPTVISSPNPHLDRLTKIFFFFATAILLAGRLRNVFWLWGIAALGLLFAVLGSSVDWMVWQQGMSGLRVDFGIRNAQHVAMYFGTLMLGCLCFSQRWLAVGPRRLWWRLPLWLGALAVAALGIMVTQTRTIFLAIFLALLLALMFWIWLKRPRCWLLGLLLAAAALLCVTLGERGIAHVEQRYEQEAPVIQQLLRGDWDDIPYTSVGVRANTWKVAAEKIMERPWFGWGSQARSRVIAHSDALPDWVKQQFGHLHNYFLEVQLSYGLAGTLLLVALAGVIGRDCWLTWRAGLMPTDVLVFGFCFFVFWVIVNNFESYMSFGTGTFVFNIIVGGLVTLCWRRRYPRGLADADR</sequence>
<feature type="transmembrane region" description="Helical" evidence="5">
    <location>
        <begin position="191"/>
        <end position="211"/>
    </location>
</feature>
<keyword evidence="3 5" id="KW-1133">Transmembrane helix</keyword>
<comment type="caution">
    <text evidence="7">The sequence shown here is derived from an EMBL/GenBank/DDBJ whole genome shotgun (WGS) entry which is preliminary data.</text>
</comment>
<organism evidence="7 8">
    <name type="scientific">Aeromonas bivalvium</name>
    <dbReference type="NCBI Taxonomy" id="440079"/>
    <lineage>
        <taxon>Bacteria</taxon>
        <taxon>Pseudomonadati</taxon>
        <taxon>Pseudomonadota</taxon>
        <taxon>Gammaproteobacteria</taxon>
        <taxon>Aeromonadales</taxon>
        <taxon>Aeromonadaceae</taxon>
        <taxon>Aeromonas</taxon>
    </lineage>
</organism>
<reference evidence="7 8" key="1">
    <citation type="submission" date="2024-09" db="EMBL/GenBank/DDBJ databases">
        <title>Aeromonas strains Genome sequencing and assembly.</title>
        <authorList>
            <person name="Hu X."/>
            <person name="Tang B."/>
        </authorList>
    </citation>
    <scope>NUCLEOTIDE SEQUENCE [LARGE SCALE GENOMIC DNA]</scope>
    <source>
        <strain evidence="7 8">NB23SCDHY001</strain>
    </source>
</reference>
<dbReference type="PANTHER" id="PTHR37422">
    <property type="entry name" value="TEICHURONIC ACID BIOSYNTHESIS PROTEIN TUAE"/>
    <property type="match status" value="1"/>
</dbReference>
<dbReference type="RefSeq" id="WP_408791919.1">
    <property type="nucleotide sequence ID" value="NZ_JBGXBU010000013.1"/>
</dbReference>
<proteinExistence type="predicted"/>
<dbReference type="GO" id="GO:0016874">
    <property type="term" value="F:ligase activity"/>
    <property type="evidence" value="ECO:0007669"/>
    <property type="project" value="UniProtKB-KW"/>
</dbReference>
<evidence type="ECO:0000256" key="3">
    <source>
        <dbReference type="ARBA" id="ARBA00022989"/>
    </source>
</evidence>
<feature type="transmembrane region" description="Helical" evidence="5">
    <location>
        <begin position="378"/>
        <end position="397"/>
    </location>
</feature>
<evidence type="ECO:0000313" key="8">
    <source>
        <dbReference type="Proteomes" id="UP001630969"/>
    </source>
</evidence>